<dbReference type="EMBL" id="RHFF01000020">
    <property type="protein sequence ID" value="TGD37061.1"/>
    <property type="molecule type" value="Genomic_DNA"/>
</dbReference>
<dbReference type="SUPFAM" id="SSF46894">
    <property type="entry name" value="C-terminal effector domain of the bipartite response regulators"/>
    <property type="match status" value="1"/>
</dbReference>
<dbReference type="AlphaFoldDB" id="A0A4Z0KET6"/>
<dbReference type="Gene3D" id="1.10.10.10">
    <property type="entry name" value="Winged helix-like DNA-binding domain superfamily/Winged helix DNA-binding domain"/>
    <property type="match status" value="1"/>
</dbReference>
<evidence type="ECO:0000313" key="5">
    <source>
        <dbReference type="EMBL" id="TGD37061.1"/>
    </source>
</evidence>
<evidence type="ECO:0000256" key="2">
    <source>
        <dbReference type="ARBA" id="ARBA00023125"/>
    </source>
</evidence>
<gene>
    <name evidence="5" type="ORF">EB834_17320</name>
</gene>
<keyword evidence="3" id="KW-0804">Transcription</keyword>
<dbReference type="PANTHER" id="PTHR44688">
    <property type="entry name" value="DNA-BINDING TRANSCRIPTIONAL ACTIVATOR DEVR_DOSR"/>
    <property type="match status" value="1"/>
</dbReference>
<dbReference type="Proteomes" id="UP000297736">
    <property type="component" value="Unassembled WGS sequence"/>
</dbReference>
<dbReference type="SMART" id="SM00421">
    <property type="entry name" value="HTH_LUXR"/>
    <property type="match status" value="1"/>
</dbReference>
<proteinExistence type="predicted"/>
<dbReference type="CDD" id="cd06170">
    <property type="entry name" value="LuxR_C_like"/>
    <property type="match status" value="1"/>
</dbReference>
<dbReference type="GO" id="GO:0006355">
    <property type="term" value="P:regulation of DNA-templated transcription"/>
    <property type="evidence" value="ECO:0007669"/>
    <property type="project" value="InterPro"/>
</dbReference>
<dbReference type="InterPro" id="IPR000792">
    <property type="entry name" value="Tscrpt_reg_LuxR_C"/>
</dbReference>
<evidence type="ECO:0000259" key="4">
    <source>
        <dbReference type="PROSITE" id="PS50043"/>
    </source>
</evidence>
<dbReference type="GO" id="GO:0003677">
    <property type="term" value="F:DNA binding"/>
    <property type="evidence" value="ECO:0007669"/>
    <property type="project" value="UniProtKB-KW"/>
</dbReference>
<name>A0A4Z0KET6_BREAU</name>
<keyword evidence="2" id="KW-0238">DNA-binding</keyword>
<feature type="domain" description="HTH luxR-type" evidence="4">
    <location>
        <begin position="310"/>
        <end position="375"/>
    </location>
</feature>
<dbReference type="PANTHER" id="PTHR44688:SF25">
    <property type="entry name" value="HTH LUXR-TYPE DOMAIN-CONTAINING PROTEIN"/>
    <property type="match status" value="1"/>
</dbReference>
<accession>A0A4Z0KET6</accession>
<dbReference type="PRINTS" id="PR00038">
    <property type="entry name" value="HTHLUXR"/>
</dbReference>
<evidence type="ECO:0000256" key="3">
    <source>
        <dbReference type="ARBA" id="ARBA00023163"/>
    </source>
</evidence>
<dbReference type="InterPro" id="IPR016032">
    <property type="entry name" value="Sig_transdc_resp-reg_C-effctor"/>
</dbReference>
<comment type="caution">
    <text evidence="5">The sequence shown here is derived from an EMBL/GenBank/DDBJ whole genome shotgun (WGS) entry which is preliminary data.</text>
</comment>
<evidence type="ECO:0000313" key="6">
    <source>
        <dbReference type="Proteomes" id="UP000297736"/>
    </source>
</evidence>
<dbReference type="Pfam" id="PF00196">
    <property type="entry name" value="GerE"/>
    <property type="match status" value="1"/>
</dbReference>
<dbReference type="SUPFAM" id="SSF55781">
    <property type="entry name" value="GAF domain-like"/>
    <property type="match status" value="1"/>
</dbReference>
<protein>
    <submittedName>
        <fullName evidence="5">LuxR family transcriptional regulator</fullName>
    </submittedName>
</protein>
<reference evidence="5 6" key="1">
    <citation type="submission" date="2018-10" db="EMBL/GenBank/DDBJ databases">
        <title>Brevibacterium genomes from Austrain hard cheese rinds.</title>
        <authorList>
            <person name="Anast J.M."/>
            <person name="Dzieciol M."/>
            <person name="Schultz D.L."/>
            <person name="Mann E."/>
            <person name="Wagner M."/>
            <person name="Schmitz-Esser S."/>
        </authorList>
    </citation>
    <scope>NUCLEOTIDE SEQUENCE [LARGE SCALE GENOMIC DNA]</scope>
    <source>
        <strain evidence="5 6">L261</strain>
    </source>
</reference>
<dbReference type="InterPro" id="IPR036388">
    <property type="entry name" value="WH-like_DNA-bd_sf"/>
</dbReference>
<sequence>MAPAQHSRSRTARELRVDLLNLTGRLESLEDFDSSNCRGLRGQPDEVSESLGLVLDRLSSTLASDGDRNREQIVIEVIDFVERWDQNRVRALIGLDGAVTDALDALNGLRDRAELVEQVRPEAARAFESGTALLAFLTADTWSAGPGYPQKSQLGPAGPDEIPLADMPVETEVIRAARAVALKARPRSAAVELPETLRQITESGSHIVAPVIIGQDVVALLYLPEPPGTMISPDEYLERVQRFASGFGFVLERELLYDRFRSQRTTIRATMSSMERIMSSLDTGVDLVRLAGRAHVDAEAAIELPLHEVSSRWDEVLTSREQDVMRLLVLGHDNTAIAAQLAVAPSTAKSHVGNAMRKLGAVNRTELISLYYGGADAGGPQA</sequence>
<keyword evidence="1" id="KW-0805">Transcription regulation</keyword>
<organism evidence="5 6">
    <name type="scientific">Brevibacterium aurantiacum</name>
    <dbReference type="NCBI Taxonomy" id="273384"/>
    <lineage>
        <taxon>Bacteria</taxon>
        <taxon>Bacillati</taxon>
        <taxon>Actinomycetota</taxon>
        <taxon>Actinomycetes</taxon>
        <taxon>Micrococcales</taxon>
        <taxon>Brevibacteriaceae</taxon>
        <taxon>Brevibacterium</taxon>
    </lineage>
</organism>
<dbReference type="PROSITE" id="PS50043">
    <property type="entry name" value="HTH_LUXR_2"/>
    <property type="match status" value="1"/>
</dbReference>
<evidence type="ECO:0000256" key="1">
    <source>
        <dbReference type="ARBA" id="ARBA00023015"/>
    </source>
</evidence>